<dbReference type="RefSeq" id="WP_123933077.1">
    <property type="nucleotide sequence ID" value="NZ_CP033897.1"/>
</dbReference>
<evidence type="ECO:0000313" key="3">
    <source>
        <dbReference type="Proteomes" id="UP000271587"/>
    </source>
</evidence>
<dbReference type="InterPro" id="IPR016181">
    <property type="entry name" value="Acyl_CoA_acyltransferase"/>
</dbReference>
<dbReference type="CDD" id="cd04301">
    <property type="entry name" value="NAT_SF"/>
    <property type="match status" value="1"/>
</dbReference>
<dbReference type="Proteomes" id="UP000271587">
    <property type="component" value="Chromosome"/>
</dbReference>
<evidence type="ECO:0000259" key="1">
    <source>
        <dbReference type="PROSITE" id="PS51186"/>
    </source>
</evidence>
<keyword evidence="2" id="KW-0808">Transferase</keyword>
<feature type="domain" description="N-acetyltransferase" evidence="1">
    <location>
        <begin position="6"/>
        <end position="142"/>
    </location>
</feature>
<dbReference type="Pfam" id="PF13673">
    <property type="entry name" value="Acetyltransf_10"/>
    <property type="match status" value="1"/>
</dbReference>
<evidence type="ECO:0000313" key="2">
    <source>
        <dbReference type="EMBL" id="AZA10621.1"/>
    </source>
</evidence>
<keyword evidence="2" id="KW-0012">Acyltransferase</keyword>
<dbReference type="PROSITE" id="PS51186">
    <property type="entry name" value="GNAT"/>
    <property type="match status" value="1"/>
</dbReference>
<dbReference type="GO" id="GO:0016747">
    <property type="term" value="F:acyltransferase activity, transferring groups other than amino-acyl groups"/>
    <property type="evidence" value="ECO:0007669"/>
    <property type="project" value="InterPro"/>
</dbReference>
<keyword evidence="3" id="KW-1185">Reference proteome</keyword>
<dbReference type="KEGG" id="cgk:CGERO_01435"/>
<dbReference type="AlphaFoldDB" id="A0A3G6IXX2"/>
<dbReference type="InterPro" id="IPR000182">
    <property type="entry name" value="GNAT_dom"/>
</dbReference>
<dbReference type="Gene3D" id="3.40.630.30">
    <property type="match status" value="1"/>
</dbReference>
<gene>
    <name evidence="2" type="ORF">CGERO_01435</name>
</gene>
<dbReference type="OrthoDB" id="9796171at2"/>
<reference evidence="2 3" key="1">
    <citation type="submission" date="2018-11" db="EMBL/GenBank/DDBJ databases">
        <authorList>
            <person name="Kleinhagauer T."/>
            <person name="Glaeser S.P."/>
            <person name="Spergser J."/>
            <person name="Ruckert C."/>
            <person name="Kaempfer P."/>
            <person name="Busse H.-J."/>
        </authorList>
    </citation>
    <scope>NUCLEOTIDE SEQUENCE [LARGE SCALE GENOMIC DNA]</scope>
    <source>
        <strain evidence="2 3">W8</strain>
    </source>
</reference>
<sequence length="147" mass="16432">MQFFCSNIHELTALDLHELYKLRTDVFVVEQDCPYEEIDAIDALKSTIHIRAIEAGQLVGTARVFPRDGMSVIGRFAVHPDFRGTGLAQDLMHQALSLTEGSVWIAAQAALEGYYRQFGFEPCGELFDDAGIMHRPMLRPAAPHAQQ</sequence>
<protein>
    <submittedName>
        <fullName evidence="2">Putative acyltransferase</fullName>
    </submittedName>
</protein>
<organism evidence="2 3">
    <name type="scientific">Corynebacterium gerontici</name>
    <dbReference type="NCBI Taxonomy" id="2079234"/>
    <lineage>
        <taxon>Bacteria</taxon>
        <taxon>Bacillati</taxon>
        <taxon>Actinomycetota</taxon>
        <taxon>Actinomycetes</taxon>
        <taxon>Mycobacteriales</taxon>
        <taxon>Corynebacteriaceae</taxon>
        <taxon>Corynebacterium</taxon>
    </lineage>
</organism>
<name>A0A3G6IXX2_9CORY</name>
<dbReference type="SUPFAM" id="SSF55729">
    <property type="entry name" value="Acyl-CoA N-acyltransferases (Nat)"/>
    <property type="match status" value="1"/>
</dbReference>
<proteinExistence type="predicted"/>
<accession>A0A3G6IXX2</accession>
<dbReference type="EMBL" id="CP033897">
    <property type="protein sequence ID" value="AZA10621.1"/>
    <property type="molecule type" value="Genomic_DNA"/>
</dbReference>